<evidence type="ECO:0000313" key="2">
    <source>
        <dbReference type="EMBL" id="CAD7411137.1"/>
    </source>
</evidence>
<proteinExistence type="predicted"/>
<dbReference type="EMBL" id="OD005159">
    <property type="protein sequence ID" value="CAD7411137.1"/>
    <property type="molecule type" value="Genomic_DNA"/>
</dbReference>
<dbReference type="InterPro" id="IPR041453">
    <property type="entry name" value="Suv3_N"/>
</dbReference>
<accession>A0A7R9DAH7</accession>
<dbReference type="AlphaFoldDB" id="A0A7R9DAH7"/>
<sequence length="123" mass="14384">MSRSYYLLHQAYVSFRRYCLEADALPVDLHVVISDILQGAGHIDDIFPYFLRHSKHIFPHLECMDDLKKISDLRTPANWCLCGMTSLLHFQDHYTTPLFQFTLMQAIRKLILAVQRTELQAES</sequence>
<organism evidence="2">
    <name type="scientific">Timema poppense</name>
    <name type="common">Walking stick</name>
    <dbReference type="NCBI Taxonomy" id="170557"/>
    <lineage>
        <taxon>Eukaryota</taxon>
        <taxon>Metazoa</taxon>
        <taxon>Ecdysozoa</taxon>
        <taxon>Arthropoda</taxon>
        <taxon>Hexapoda</taxon>
        <taxon>Insecta</taxon>
        <taxon>Pterygota</taxon>
        <taxon>Neoptera</taxon>
        <taxon>Polyneoptera</taxon>
        <taxon>Phasmatodea</taxon>
        <taxon>Timematodea</taxon>
        <taxon>Timematoidea</taxon>
        <taxon>Timematidae</taxon>
        <taxon>Timema</taxon>
    </lineage>
</organism>
<protein>
    <recommendedName>
        <fullName evidence="1">Suv3 N-terminal domain-containing protein</fullName>
    </recommendedName>
</protein>
<evidence type="ECO:0000259" key="1">
    <source>
        <dbReference type="Pfam" id="PF18114"/>
    </source>
</evidence>
<dbReference type="Gene3D" id="1.10.1740.140">
    <property type="match status" value="1"/>
</dbReference>
<dbReference type="Pfam" id="PF18114">
    <property type="entry name" value="Suv3_N"/>
    <property type="match status" value="1"/>
</dbReference>
<name>A0A7R9DAH7_TIMPO</name>
<gene>
    <name evidence="2" type="ORF">TPSB3V08_LOCUS7720</name>
</gene>
<feature type="domain" description="Suv3 N-terminal" evidence="1">
    <location>
        <begin position="6"/>
        <end position="67"/>
    </location>
</feature>
<reference evidence="2" key="1">
    <citation type="submission" date="2020-11" db="EMBL/GenBank/DDBJ databases">
        <authorList>
            <person name="Tran Van P."/>
        </authorList>
    </citation>
    <scope>NUCLEOTIDE SEQUENCE</scope>
</reference>